<name>A0A6C0D1B1_9ZZZZ</name>
<protein>
    <submittedName>
        <fullName evidence="2">Uncharacterized protein</fullName>
    </submittedName>
</protein>
<evidence type="ECO:0000313" key="2">
    <source>
        <dbReference type="EMBL" id="QHT10243.1"/>
    </source>
</evidence>
<organism evidence="2">
    <name type="scientific">viral metagenome</name>
    <dbReference type="NCBI Taxonomy" id="1070528"/>
    <lineage>
        <taxon>unclassified sequences</taxon>
        <taxon>metagenomes</taxon>
        <taxon>organismal metagenomes</taxon>
    </lineage>
</organism>
<reference evidence="2" key="1">
    <citation type="journal article" date="2020" name="Nature">
        <title>Giant virus diversity and host interactions through global metagenomics.</title>
        <authorList>
            <person name="Schulz F."/>
            <person name="Roux S."/>
            <person name="Paez-Espino D."/>
            <person name="Jungbluth S."/>
            <person name="Walsh D.A."/>
            <person name="Denef V.J."/>
            <person name="McMahon K.D."/>
            <person name="Konstantinidis K.T."/>
            <person name="Eloe-Fadrosh E.A."/>
            <person name="Kyrpides N.C."/>
            <person name="Woyke T."/>
        </authorList>
    </citation>
    <scope>NUCLEOTIDE SEQUENCE</scope>
    <source>
        <strain evidence="2">GVMAG-M-3300023174-104</strain>
    </source>
</reference>
<dbReference type="EMBL" id="MN739519">
    <property type="protein sequence ID" value="QHT10243.1"/>
    <property type="molecule type" value="Genomic_DNA"/>
</dbReference>
<evidence type="ECO:0000256" key="1">
    <source>
        <dbReference type="SAM" id="Coils"/>
    </source>
</evidence>
<keyword evidence="1" id="KW-0175">Coiled coil</keyword>
<feature type="coiled-coil region" evidence="1">
    <location>
        <begin position="1"/>
        <end position="56"/>
    </location>
</feature>
<dbReference type="AlphaFoldDB" id="A0A6C0D1B1"/>
<sequence length="70" mass="8361">MENLNKAINEVNDILIKHIEENDHLKDMMEQHQLTIKELQKQVEILELKLKESSTLSQKKKGFLSMFFNY</sequence>
<proteinExistence type="predicted"/>
<accession>A0A6C0D1B1</accession>